<evidence type="ECO:0000256" key="2">
    <source>
        <dbReference type="SAM" id="Phobius"/>
    </source>
</evidence>
<feature type="compositionally biased region" description="Polar residues" evidence="1">
    <location>
        <begin position="15"/>
        <end position="37"/>
    </location>
</feature>
<dbReference type="AlphaFoldDB" id="A0A7W7DS41"/>
<feature type="compositionally biased region" description="Basic and acidic residues" evidence="1">
    <location>
        <begin position="171"/>
        <end position="185"/>
    </location>
</feature>
<dbReference type="GeneID" id="95799890"/>
<feature type="transmembrane region" description="Helical" evidence="2">
    <location>
        <begin position="92"/>
        <end position="113"/>
    </location>
</feature>
<evidence type="ECO:0000313" key="4">
    <source>
        <dbReference type="Proteomes" id="UP000565089"/>
    </source>
</evidence>
<protein>
    <submittedName>
        <fullName evidence="3">Putative MFS family arabinose efflux permease</fullName>
    </submittedName>
</protein>
<name>A0A7W7DS41_9ACTN</name>
<organism evidence="3 4">
    <name type="scientific">Streptomyces luteogriseus</name>
    <dbReference type="NCBI Taxonomy" id="68233"/>
    <lineage>
        <taxon>Bacteria</taxon>
        <taxon>Bacillati</taxon>
        <taxon>Actinomycetota</taxon>
        <taxon>Actinomycetes</taxon>
        <taxon>Kitasatosporales</taxon>
        <taxon>Streptomycetaceae</taxon>
        <taxon>Streptomyces</taxon>
    </lineage>
</organism>
<feature type="region of interest" description="Disordered" evidence="1">
    <location>
        <begin position="1"/>
        <end position="37"/>
    </location>
</feature>
<accession>A0A7W7DS41</accession>
<sequence>MRARANARTAADSPSRCQTRPSADSGTPSTGTNATSSRRWYAAVGRHSSIPARPAATWVSPSPRRALLVIAAGLGTVVLLLIPAAGSLTVSAALLAAWGLVYGGVSVSAQSLLSAAAPRAREAGSALFAGVFNTAIAQGAFTGGRTEDGPVAVLAVGGGLTLPAAPGAGTRRPDPAGDPASRERG</sequence>
<dbReference type="Proteomes" id="UP000565089">
    <property type="component" value="Unassembled WGS sequence"/>
</dbReference>
<proteinExistence type="predicted"/>
<evidence type="ECO:0000313" key="3">
    <source>
        <dbReference type="EMBL" id="MBB4715184.1"/>
    </source>
</evidence>
<reference evidence="3 4" key="1">
    <citation type="submission" date="2020-08" db="EMBL/GenBank/DDBJ databases">
        <title>Sequencing the genomes of 1000 actinobacteria strains.</title>
        <authorList>
            <person name="Klenk H.-P."/>
        </authorList>
    </citation>
    <scope>NUCLEOTIDE SEQUENCE [LARGE SCALE GENOMIC DNA]</scope>
    <source>
        <strain evidence="3 4">DSM 40483</strain>
    </source>
</reference>
<feature type="transmembrane region" description="Helical" evidence="2">
    <location>
        <begin position="66"/>
        <end position="86"/>
    </location>
</feature>
<dbReference type="EMBL" id="JACHMS010000001">
    <property type="protein sequence ID" value="MBB4715184.1"/>
    <property type="molecule type" value="Genomic_DNA"/>
</dbReference>
<keyword evidence="2" id="KW-1133">Transmembrane helix</keyword>
<dbReference type="InterPro" id="IPR036259">
    <property type="entry name" value="MFS_trans_sf"/>
</dbReference>
<keyword evidence="4" id="KW-1185">Reference proteome</keyword>
<feature type="region of interest" description="Disordered" evidence="1">
    <location>
        <begin position="164"/>
        <end position="185"/>
    </location>
</feature>
<comment type="caution">
    <text evidence="3">The sequence shown here is derived from an EMBL/GenBank/DDBJ whole genome shotgun (WGS) entry which is preliminary data.</text>
</comment>
<evidence type="ECO:0000256" key="1">
    <source>
        <dbReference type="SAM" id="MobiDB-lite"/>
    </source>
</evidence>
<gene>
    <name evidence="3" type="ORF">BJ965_005066</name>
</gene>
<keyword evidence="2" id="KW-0472">Membrane</keyword>
<dbReference type="SUPFAM" id="SSF103473">
    <property type="entry name" value="MFS general substrate transporter"/>
    <property type="match status" value="1"/>
</dbReference>
<dbReference type="RefSeq" id="WP_184911060.1">
    <property type="nucleotide sequence ID" value="NZ_JACHMS010000001.1"/>
</dbReference>
<keyword evidence="2" id="KW-0812">Transmembrane</keyword>